<organism evidence="3 4">
    <name type="scientific">Fundulus heteroclitus</name>
    <name type="common">Killifish</name>
    <name type="synonym">Mummichog</name>
    <dbReference type="NCBI Taxonomy" id="8078"/>
    <lineage>
        <taxon>Eukaryota</taxon>
        <taxon>Metazoa</taxon>
        <taxon>Chordata</taxon>
        <taxon>Craniata</taxon>
        <taxon>Vertebrata</taxon>
        <taxon>Euteleostomi</taxon>
        <taxon>Actinopterygii</taxon>
        <taxon>Neopterygii</taxon>
        <taxon>Teleostei</taxon>
        <taxon>Neoteleostei</taxon>
        <taxon>Acanthomorphata</taxon>
        <taxon>Ovalentaria</taxon>
        <taxon>Atherinomorphae</taxon>
        <taxon>Cyprinodontiformes</taxon>
        <taxon>Fundulidae</taxon>
        <taxon>Fundulus</taxon>
    </lineage>
</organism>
<feature type="compositionally biased region" description="Basic residues" evidence="2">
    <location>
        <begin position="1208"/>
        <end position="1222"/>
    </location>
</feature>
<feature type="compositionally biased region" description="Low complexity" evidence="2">
    <location>
        <begin position="763"/>
        <end position="774"/>
    </location>
</feature>
<reference evidence="3" key="2">
    <citation type="submission" date="2025-09" db="UniProtKB">
        <authorList>
            <consortium name="Ensembl"/>
        </authorList>
    </citation>
    <scope>IDENTIFICATION</scope>
</reference>
<feature type="compositionally biased region" description="Basic and acidic residues" evidence="2">
    <location>
        <begin position="1198"/>
        <end position="1207"/>
    </location>
</feature>
<feature type="region of interest" description="Disordered" evidence="2">
    <location>
        <begin position="67"/>
        <end position="95"/>
    </location>
</feature>
<dbReference type="GO" id="GO:0060234">
    <property type="term" value="P:neuroblast delamination"/>
    <property type="evidence" value="ECO:0007669"/>
    <property type="project" value="TreeGrafter"/>
</dbReference>
<feature type="compositionally biased region" description="Basic and acidic residues" evidence="2">
    <location>
        <begin position="306"/>
        <end position="325"/>
    </location>
</feature>
<feature type="region of interest" description="Disordered" evidence="2">
    <location>
        <begin position="658"/>
        <end position="966"/>
    </location>
</feature>
<evidence type="ECO:0000256" key="1">
    <source>
        <dbReference type="SAM" id="Coils"/>
    </source>
</evidence>
<feature type="compositionally biased region" description="Acidic residues" evidence="2">
    <location>
        <begin position="34"/>
        <end position="48"/>
    </location>
</feature>
<feature type="compositionally biased region" description="Low complexity" evidence="2">
    <location>
        <begin position="80"/>
        <end position="91"/>
    </location>
</feature>
<feature type="compositionally biased region" description="Basic and acidic residues" evidence="2">
    <location>
        <begin position="117"/>
        <end position="132"/>
    </location>
</feature>
<dbReference type="PANTHER" id="PTHR21510:SF15">
    <property type="entry name" value="MICROTUBULE ORGANIZATION PROTEIN AKNA"/>
    <property type="match status" value="1"/>
</dbReference>
<feature type="region of interest" description="Disordered" evidence="2">
    <location>
        <begin position="580"/>
        <end position="643"/>
    </location>
</feature>
<feature type="compositionally biased region" description="Polar residues" evidence="2">
    <location>
        <begin position="1074"/>
        <end position="1086"/>
    </location>
</feature>
<dbReference type="AlphaFoldDB" id="A0A3Q2PN91"/>
<dbReference type="Ensembl" id="ENSFHET00000032744.1">
    <property type="protein sequence ID" value="ENSFHEP00000014324.1"/>
    <property type="gene ID" value="ENSFHEG00000015864.1"/>
</dbReference>
<feature type="region of interest" description="Disordered" evidence="2">
    <location>
        <begin position="1074"/>
        <end position="1122"/>
    </location>
</feature>
<proteinExistence type="predicted"/>
<keyword evidence="1" id="KW-0175">Coiled coil</keyword>
<feature type="compositionally biased region" description="Polar residues" evidence="2">
    <location>
        <begin position="876"/>
        <end position="889"/>
    </location>
</feature>
<feature type="compositionally biased region" description="Polar residues" evidence="2">
    <location>
        <begin position="840"/>
        <end position="853"/>
    </location>
</feature>
<feature type="compositionally biased region" description="Low complexity" evidence="2">
    <location>
        <begin position="927"/>
        <end position="936"/>
    </location>
</feature>
<evidence type="ECO:0000256" key="2">
    <source>
        <dbReference type="SAM" id="MobiDB-lite"/>
    </source>
</evidence>
<protein>
    <submittedName>
        <fullName evidence="3">AT-hook transcription factor</fullName>
    </submittedName>
</protein>
<accession>A0A3Q2PN91</accession>
<dbReference type="PANTHER" id="PTHR21510">
    <property type="entry name" value="AKNA DOMAIN-CONTAINING PROTEIN"/>
    <property type="match status" value="1"/>
</dbReference>
<keyword evidence="4" id="KW-1185">Reference proteome</keyword>
<evidence type="ECO:0000313" key="3">
    <source>
        <dbReference type="Ensembl" id="ENSFHEP00000014324.1"/>
    </source>
</evidence>
<feature type="coiled-coil region" evidence="1">
    <location>
        <begin position="395"/>
        <end position="429"/>
    </location>
</feature>
<dbReference type="STRING" id="8078.ENSFHEP00000014324"/>
<feature type="region of interest" description="Disordered" evidence="2">
    <location>
        <begin position="117"/>
        <end position="149"/>
    </location>
</feature>
<feature type="compositionally biased region" description="Basic and acidic residues" evidence="2">
    <location>
        <begin position="1223"/>
        <end position="1235"/>
    </location>
</feature>
<evidence type="ECO:0000313" key="4">
    <source>
        <dbReference type="Proteomes" id="UP000265000"/>
    </source>
</evidence>
<dbReference type="GO" id="GO:0001837">
    <property type="term" value="P:epithelial to mesenchymal transition"/>
    <property type="evidence" value="ECO:0007669"/>
    <property type="project" value="TreeGrafter"/>
</dbReference>
<dbReference type="GO" id="GO:0005813">
    <property type="term" value="C:centrosome"/>
    <property type="evidence" value="ECO:0007669"/>
    <property type="project" value="TreeGrafter"/>
</dbReference>
<sequence length="1268" mass="141078">MPYGGWMERRRNTRPGVLQWTPAPLPSPPAADLTSEDSWEEEEDENQDDFVKQMDEDGIIGLSEALEDWELGGPLSCSNPGTPEETPPSGGVTDHQVLERRYGMKGGLKAWTEDQTLRQRQNDDEQVRNDTRKRNKLPPRSEELEATDGLSSKYFMSDINPAESADCLVSEPAVTASFLPHLYHFTEEELAAAPLIEAETFPDMGFTETESLCSHASMKSSPRCAETTLRGSPQPAASPPEQVELEKVPTEGSGKQKAERAPVAMDSGTRSLGRTQKDPTQSKQPSKGQDRSPRTPGAGNTPAAMEDFRRASLSRQRPDFSKVEPRVQFPKRGYKPPMSKHSLTRTPLSSEPPMVYKSPADIVKEVLFTNTDGSSDPNTPTGDANSTVPPEFRCQQEDNTLLQQLEENYNRLLTKLADAENTIDRFRLEAKVNLYSDSPKAGHMVHSGLNRNTSNLMNLDFSHAQRAEVCSTGQEKPDASAPQPEQQLSSVLFHQSEKFLQQLQTFEDLLQSDKLTSSDTLTGLSQLSEGLNFLERGYLLARDEHRLLQQRGEKTCAFDPERELEGLVFQCGMRVDELKEQVKHAPSPDPSEGAEMSPTHPQSPPEPVQIGPGTAAEPELSSGSRKSDNEDDDDDDDDDEETLKHIYFRPFICKDKLVEHEQTQPPDHVRTLQQHFRPPAAPSSSLNTPTKHAGEKEEWKAQRDGNNEVLETWAPRRVESEPHSPLYSSQQRSSVTSLPSCSPSSTPPAPSARIRVRLERRTSPSSSLSSLTDVTSERRSSKVQTGSRKVPSQDRIISPETDSGFVGSESSRLTPAAVPILPHQRASEGVLAPQDRNSRRPQSAPLSLSQLEQEPTGGPSLAPNQRGRSRQRRRIFTSSPQNCIRQNKQTRVDNGATDPWTMSDLYSSTSNAQSAAEEQRSRPFTESPCSSASPPAARRRHVDPQRAPDSRRGANHKEAFVTLQTKEERLKGKLDVPLRNEKRLSTVTAAASAQRSCSPLHTPSPSIRECWSDVSLGRRSVQAVSEIEPESVWRATREEELQQQSHVLRRSFLEQPQPQVSRCTQTSVAAHSFSPLNVRSRNTQTWSSSSPDEADEPDDQPSSFHTIPAKRPLGGSREPSDPPRCCHAICGRLKLHGCTDSDCCRRCPSTRFKHRQAESPDSASTRRYTAAAVSPSAMQYVPLYPQQLLLCSTPLHASPDHVPDSHSRPGRSKEKRGRRGRSHSVDSHRSLDRANKWAERMKRTTRQMVLSTASDLRQHRLLTQYCTS</sequence>
<feature type="compositionally biased region" description="Polar residues" evidence="2">
    <location>
        <begin position="268"/>
        <end position="287"/>
    </location>
</feature>
<reference evidence="3" key="1">
    <citation type="submission" date="2025-08" db="UniProtKB">
        <authorList>
            <consortium name="Ensembl"/>
        </authorList>
    </citation>
    <scope>IDENTIFICATION</scope>
</reference>
<dbReference type="InterPro" id="IPR052655">
    <property type="entry name" value="AKNA_Centrosome-Trans_reg"/>
</dbReference>
<feature type="compositionally biased region" description="Acidic residues" evidence="2">
    <location>
        <begin position="629"/>
        <end position="641"/>
    </location>
</feature>
<feature type="region of interest" description="Disordered" evidence="2">
    <location>
        <begin position="224"/>
        <end position="355"/>
    </location>
</feature>
<feature type="compositionally biased region" description="Basic and acidic residues" evidence="2">
    <location>
        <begin position="692"/>
        <end position="706"/>
    </location>
</feature>
<name>A0A3Q2PN91_FUNHE</name>
<feature type="compositionally biased region" description="Basic and acidic residues" evidence="2">
    <location>
        <begin position="658"/>
        <end position="670"/>
    </location>
</feature>
<feature type="region of interest" description="Disordered" evidence="2">
    <location>
        <begin position="1"/>
        <end position="49"/>
    </location>
</feature>
<feature type="compositionally biased region" description="Basic and acidic residues" evidence="2">
    <location>
        <begin position="244"/>
        <end position="260"/>
    </location>
</feature>
<feature type="compositionally biased region" description="Basic and acidic residues" evidence="2">
    <location>
        <begin position="942"/>
        <end position="966"/>
    </location>
</feature>
<feature type="compositionally biased region" description="Low complexity" evidence="2">
    <location>
        <begin position="733"/>
        <end position="744"/>
    </location>
</feature>
<dbReference type="GeneTree" id="ENSGT00940000154254"/>
<dbReference type="Proteomes" id="UP000265000">
    <property type="component" value="Unplaced"/>
</dbReference>
<feature type="region of interest" description="Disordered" evidence="2">
    <location>
        <begin position="1195"/>
        <end position="1235"/>
    </location>
</feature>
<dbReference type="GO" id="GO:0021849">
    <property type="term" value="P:neuroblast division in subventricular zone"/>
    <property type="evidence" value="ECO:0007669"/>
    <property type="project" value="TreeGrafter"/>
</dbReference>
<feature type="compositionally biased region" description="Polar residues" evidence="2">
    <location>
        <begin position="904"/>
        <end position="916"/>
    </location>
</feature>